<protein>
    <recommendedName>
        <fullName evidence="4">DUF1801 domain-containing protein</fullName>
    </recommendedName>
</protein>
<dbReference type="EMBL" id="SDPQ02000002">
    <property type="protein sequence ID" value="KAA1397973.1"/>
    <property type="molecule type" value="Genomic_DNA"/>
</dbReference>
<dbReference type="SUPFAM" id="SSF159888">
    <property type="entry name" value="YdhG-like"/>
    <property type="match status" value="1"/>
</dbReference>
<evidence type="ECO:0008006" key="4">
    <source>
        <dbReference type="Google" id="ProtNLM"/>
    </source>
</evidence>
<dbReference type="AlphaFoldDB" id="A0A5M4FGR2"/>
<feature type="region of interest" description="Disordered" evidence="1">
    <location>
        <begin position="1"/>
        <end position="41"/>
    </location>
</feature>
<gene>
    <name evidence="2" type="ORF">ESP70_011615</name>
</gene>
<sequence>MTKTQSYEGFTEEERDAMKERAAELKKSSRGGAGAKKAAADDQDVLDKIAEMPEADRVIAEKLYAIVRDTAPDLAPKTWYGMPAWARDGKVVVFFKPAAKFKVRYAEVGFNEWAQLDDGEMWPTAFAVIAMNPTIEKTLTGLVEKAAG</sequence>
<name>A0A5M4FGR2_9ACTN</name>
<dbReference type="RefSeq" id="WP_149689412.1">
    <property type="nucleotide sequence ID" value="NZ_SDPQ02000002.1"/>
</dbReference>
<dbReference type="Gene3D" id="3.90.1150.200">
    <property type="match status" value="1"/>
</dbReference>
<evidence type="ECO:0000313" key="2">
    <source>
        <dbReference type="EMBL" id="KAA1397973.1"/>
    </source>
</evidence>
<dbReference type="Proteomes" id="UP000380867">
    <property type="component" value="Unassembled WGS sequence"/>
</dbReference>
<feature type="compositionally biased region" description="Basic and acidic residues" evidence="1">
    <location>
        <begin position="16"/>
        <end position="27"/>
    </location>
</feature>
<organism evidence="2 3">
    <name type="scientific">Aeromicrobium ginsengisoli</name>
    <dbReference type="NCBI Taxonomy" id="363867"/>
    <lineage>
        <taxon>Bacteria</taxon>
        <taxon>Bacillati</taxon>
        <taxon>Actinomycetota</taxon>
        <taxon>Actinomycetes</taxon>
        <taxon>Propionibacteriales</taxon>
        <taxon>Nocardioidaceae</taxon>
        <taxon>Aeromicrobium</taxon>
    </lineage>
</organism>
<keyword evidence="3" id="KW-1185">Reference proteome</keyword>
<reference evidence="2" key="1">
    <citation type="submission" date="2019-09" db="EMBL/GenBank/DDBJ databases">
        <authorList>
            <person name="Li J."/>
        </authorList>
    </citation>
    <scope>NUCLEOTIDE SEQUENCE [LARGE SCALE GENOMIC DNA]</scope>
    <source>
        <strain evidence="2">JCM 14732</strain>
    </source>
</reference>
<dbReference type="OrthoDB" id="32458at2"/>
<evidence type="ECO:0000256" key="1">
    <source>
        <dbReference type="SAM" id="MobiDB-lite"/>
    </source>
</evidence>
<accession>A0A5M4FGR2</accession>
<comment type="caution">
    <text evidence="2">The sequence shown here is derived from an EMBL/GenBank/DDBJ whole genome shotgun (WGS) entry which is preliminary data.</text>
</comment>
<proteinExistence type="predicted"/>
<evidence type="ECO:0000313" key="3">
    <source>
        <dbReference type="Proteomes" id="UP000380867"/>
    </source>
</evidence>